<dbReference type="InParanoid" id="A0A4S2N0L0"/>
<keyword evidence="5 14" id="KW-0812">Transmembrane</keyword>
<keyword evidence="10 13" id="KW-0503">Monooxygenase</keyword>
<evidence type="ECO:0000313" key="16">
    <source>
        <dbReference type="Proteomes" id="UP000298138"/>
    </source>
</evidence>
<evidence type="ECO:0000256" key="3">
    <source>
        <dbReference type="ARBA" id="ARBA00010617"/>
    </source>
</evidence>
<feature type="binding site" description="axial binding residue" evidence="12">
    <location>
        <position position="455"/>
    </location>
    <ligand>
        <name>heme</name>
        <dbReference type="ChEBI" id="CHEBI:30413"/>
    </ligand>
    <ligandPart>
        <name>Fe</name>
        <dbReference type="ChEBI" id="CHEBI:18248"/>
    </ligandPart>
</feature>
<dbReference type="STRING" id="341454.A0A4S2N0L0"/>
<evidence type="ECO:0000256" key="7">
    <source>
        <dbReference type="ARBA" id="ARBA00022989"/>
    </source>
</evidence>
<dbReference type="EMBL" id="ML220115">
    <property type="protein sequence ID" value="TGZ82476.1"/>
    <property type="molecule type" value="Genomic_DNA"/>
</dbReference>
<dbReference type="GO" id="GO:0016020">
    <property type="term" value="C:membrane"/>
    <property type="evidence" value="ECO:0007669"/>
    <property type="project" value="UniProtKB-SubCell"/>
</dbReference>
<dbReference type="Pfam" id="PF00067">
    <property type="entry name" value="p450"/>
    <property type="match status" value="1"/>
</dbReference>
<dbReference type="PROSITE" id="PS00086">
    <property type="entry name" value="CYTOCHROME_P450"/>
    <property type="match status" value="1"/>
</dbReference>
<reference evidence="15 16" key="1">
    <citation type="submission" date="2019-04" db="EMBL/GenBank/DDBJ databases">
        <title>Comparative genomics and transcriptomics to analyze fruiting body development in filamentous ascomycetes.</title>
        <authorList>
            <consortium name="DOE Joint Genome Institute"/>
            <person name="Lutkenhaus R."/>
            <person name="Traeger S."/>
            <person name="Breuer J."/>
            <person name="Kuo A."/>
            <person name="Lipzen A."/>
            <person name="Pangilinan J."/>
            <person name="Dilworth D."/>
            <person name="Sandor L."/>
            <person name="Poggeler S."/>
            <person name="Barry K."/>
            <person name="Grigoriev I.V."/>
            <person name="Nowrousian M."/>
        </authorList>
    </citation>
    <scope>NUCLEOTIDE SEQUENCE [LARGE SCALE GENOMIC DNA]</scope>
    <source>
        <strain evidence="15 16">CBS 389.68</strain>
    </source>
</reference>
<evidence type="ECO:0000256" key="8">
    <source>
        <dbReference type="ARBA" id="ARBA00023002"/>
    </source>
</evidence>
<keyword evidence="8 13" id="KW-0560">Oxidoreductase</keyword>
<dbReference type="CDD" id="cd11061">
    <property type="entry name" value="CYP67-like"/>
    <property type="match status" value="1"/>
</dbReference>
<dbReference type="Proteomes" id="UP000298138">
    <property type="component" value="Unassembled WGS sequence"/>
</dbReference>
<keyword evidence="4 12" id="KW-0349">Heme</keyword>
<gene>
    <name evidence="15" type="ORF">EX30DRAFT_339759</name>
</gene>
<dbReference type="GO" id="GO:0020037">
    <property type="term" value="F:heme binding"/>
    <property type="evidence" value="ECO:0007669"/>
    <property type="project" value="InterPro"/>
</dbReference>
<dbReference type="GO" id="GO:1902181">
    <property type="term" value="P:verruculogen biosynthetic process"/>
    <property type="evidence" value="ECO:0007669"/>
    <property type="project" value="UniProtKB-ARBA"/>
</dbReference>
<evidence type="ECO:0000256" key="2">
    <source>
        <dbReference type="ARBA" id="ARBA00004370"/>
    </source>
</evidence>
<keyword evidence="11 14" id="KW-0472">Membrane</keyword>
<keyword evidence="16" id="KW-1185">Reference proteome</keyword>
<accession>A0A4S2N0L0</accession>
<dbReference type="AlphaFoldDB" id="A0A4S2N0L0"/>
<dbReference type="SUPFAM" id="SSF48264">
    <property type="entry name" value="Cytochrome P450"/>
    <property type="match status" value="1"/>
</dbReference>
<keyword evidence="7 14" id="KW-1133">Transmembrane helix</keyword>
<dbReference type="InterPro" id="IPR036396">
    <property type="entry name" value="Cyt_P450_sf"/>
</dbReference>
<evidence type="ECO:0000256" key="13">
    <source>
        <dbReference type="RuleBase" id="RU000461"/>
    </source>
</evidence>
<proteinExistence type="inferred from homology"/>
<keyword evidence="9 12" id="KW-0408">Iron</keyword>
<dbReference type="GO" id="GO:0004497">
    <property type="term" value="F:monooxygenase activity"/>
    <property type="evidence" value="ECO:0007669"/>
    <property type="project" value="UniProtKB-KW"/>
</dbReference>
<dbReference type="InterPro" id="IPR017972">
    <property type="entry name" value="Cyt_P450_CS"/>
</dbReference>
<dbReference type="GO" id="GO:0016705">
    <property type="term" value="F:oxidoreductase activity, acting on paired donors, with incorporation or reduction of molecular oxygen"/>
    <property type="evidence" value="ECO:0007669"/>
    <property type="project" value="InterPro"/>
</dbReference>
<dbReference type="InterPro" id="IPR001128">
    <property type="entry name" value="Cyt_P450"/>
</dbReference>
<comment type="cofactor">
    <cofactor evidence="1 12">
        <name>heme</name>
        <dbReference type="ChEBI" id="CHEBI:30413"/>
    </cofactor>
</comment>
<evidence type="ECO:0000256" key="11">
    <source>
        <dbReference type="ARBA" id="ARBA00023136"/>
    </source>
</evidence>
<dbReference type="PANTHER" id="PTHR24305:SF237">
    <property type="entry name" value="CYTOCHROME P450 MONOOXYGENASE ATNE-RELATED"/>
    <property type="match status" value="1"/>
</dbReference>
<dbReference type="GO" id="GO:0005506">
    <property type="term" value="F:iron ion binding"/>
    <property type="evidence" value="ECO:0007669"/>
    <property type="project" value="InterPro"/>
</dbReference>
<dbReference type="InterPro" id="IPR050121">
    <property type="entry name" value="Cytochrome_P450_monoxygenase"/>
</dbReference>
<evidence type="ECO:0000256" key="1">
    <source>
        <dbReference type="ARBA" id="ARBA00001971"/>
    </source>
</evidence>
<evidence type="ECO:0000256" key="14">
    <source>
        <dbReference type="SAM" id="Phobius"/>
    </source>
</evidence>
<dbReference type="OrthoDB" id="1470350at2759"/>
<evidence type="ECO:0000313" key="15">
    <source>
        <dbReference type="EMBL" id="TGZ82476.1"/>
    </source>
</evidence>
<dbReference type="FunCoup" id="A0A4S2N0L0">
    <property type="interactions" value="1452"/>
</dbReference>
<keyword evidence="6 12" id="KW-0479">Metal-binding</keyword>
<evidence type="ECO:0000256" key="4">
    <source>
        <dbReference type="ARBA" id="ARBA00022617"/>
    </source>
</evidence>
<comment type="subcellular location">
    <subcellularLocation>
        <location evidence="2">Membrane</location>
    </subcellularLocation>
</comment>
<sequence length="525" mass="58467">MGSHTLMVEVPHALGTISLSALRNGGILLAIYLVTLVVYRLYFHPLAQHPGPFWAKITDWYSVYHAYKGDRHLVIARAHEKYGPVIRFAPNGLSFNSATALKAIYGHSAVARAVQKGKFYLAFPAVPGVHNTHNAISKLEHGRKRRVLSAAFSDAALKSMEPLVLQNVDELMRVVEEQGLKGSGGIDMGEAFSWFTFDVMGELCFGRSFAMLSEPAQRFVTGLIDKAAHMHYIAGNYLPIKTLGIGRILFPTIVADRWRFIEHSRACANDRMKAGHSAKKDFFYYLLHAKDPETGEGFSTKELWGESNVLMIAGSDTTATALSSTLFHVTKNPAVYEKLQKEVRERFNSVDEIVTGPELGGLPYLKACIDEAMRLAPPVPGILPREVIAKEGCTVDGVHVPFGTVIGCPIYALHHNDKYYPDPYTYNPERWLGDEKDVEAARSAFTPFSIGARGCIGKSVAYMELRLAIARLMFLYDIEQKKVEGKADMWKEGFATKEGEYRLKDHFTSRKEGPICEFSPRKLTA</sequence>
<dbReference type="Gene3D" id="1.10.630.10">
    <property type="entry name" value="Cytochrome P450"/>
    <property type="match status" value="1"/>
</dbReference>
<dbReference type="PRINTS" id="PR00463">
    <property type="entry name" value="EP450I"/>
</dbReference>
<evidence type="ECO:0000256" key="12">
    <source>
        <dbReference type="PIRSR" id="PIRSR602401-1"/>
    </source>
</evidence>
<dbReference type="PRINTS" id="PR00385">
    <property type="entry name" value="P450"/>
</dbReference>
<dbReference type="FunFam" id="1.10.630.10:FF:000063">
    <property type="entry name" value="Cytochrome P450 monooxygenase"/>
    <property type="match status" value="1"/>
</dbReference>
<evidence type="ECO:0000256" key="10">
    <source>
        <dbReference type="ARBA" id="ARBA00023033"/>
    </source>
</evidence>
<dbReference type="PANTHER" id="PTHR24305">
    <property type="entry name" value="CYTOCHROME P450"/>
    <property type="match status" value="1"/>
</dbReference>
<name>A0A4S2N0L0_9PEZI</name>
<comment type="similarity">
    <text evidence="3 13">Belongs to the cytochrome P450 family.</text>
</comment>
<evidence type="ECO:0000256" key="6">
    <source>
        <dbReference type="ARBA" id="ARBA00022723"/>
    </source>
</evidence>
<protein>
    <submittedName>
        <fullName evidence="15">Isotrichodermin C-15 hydroxylase</fullName>
    </submittedName>
</protein>
<dbReference type="InterPro" id="IPR002401">
    <property type="entry name" value="Cyt_P450_E_grp-I"/>
</dbReference>
<evidence type="ECO:0000256" key="5">
    <source>
        <dbReference type="ARBA" id="ARBA00022692"/>
    </source>
</evidence>
<feature type="transmembrane region" description="Helical" evidence="14">
    <location>
        <begin position="21"/>
        <end position="42"/>
    </location>
</feature>
<evidence type="ECO:0000256" key="9">
    <source>
        <dbReference type="ARBA" id="ARBA00023004"/>
    </source>
</evidence>
<organism evidence="15 16">
    <name type="scientific">Ascodesmis nigricans</name>
    <dbReference type="NCBI Taxonomy" id="341454"/>
    <lineage>
        <taxon>Eukaryota</taxon>
        <taxon>Fungi</taxon>
        <taxon>Dikarya</taxon>
        <taxon>Ascomycota</taxon>
        <taxon>Pezizomycotina</taxon>
        <taxon>Pezizomycetes</taxon>
        <taxon>Pezizales</taxon>
        <taxon>Ascodesmidaceae</taxon>
        <taxon>Ascodesmis</taxon>
    </lineage>
</organism>